<feature type="domain" description="3-hydroxyisobutyrate dehydrogenase-like NAD-binding" evidence="5">
    <location>
        <begin position="173"/>
        <end position="291"/>
    </location>
</feature>
<evidence type="ECO:0000313" key="6">
    <source>
        <dbReference type="EMBL" id="RXJ74033.1"/>
    </source>
</evidence>
<dbReference type="Gene3D" id="3.40.50.720">
    <property type="entry name" value="NAD(P)-binding Rossmann-like Domain"/>
    <property type="match status" value="1"/>
</dbReference>
<dbReference type="AlphaFoldDB" id="A0A4Q0YTJ1"/>
<dbReference type="InterPro" id="IPR029154">
    <property type="entry name" value="HIBADH-like_NADP-bd"/>
</dbReference>
<keyword evidence="1" id="KW-0560">Oxidoreductase</keyword>
<dbReference type="PANTHER" id="PTHR43060">
    <property type="entry name" value="3-HYDROXYISOBUTYRATE DEHYDROGENASE-LIKE 1, MITOCHONDRIAL-RELATED"/>
    <property type="match status" value="1"/>
</dbReference>
<dbReference type="Pfam" id="PF03446">
    <property type="entry name" value="NAD_binding_2"/>
    <property type="match status" value="1"/>
</dbReference>
<evidence type="ECO:0000256" key="2">
    <source>
        <dbReference type="ARBA" id="ARBA00023027"/>
    </source>
</evidence>
<evidence type="ECO:0000256" key="3">
    <source>
        <dbReference type="PIRSR" id="PIRSR000103-1"/>
    </source>
</evidence>
<reference evidence="6 7" key="1">
    <citation type="submission" date="2017-10" db="EMBL/GenBank/DDBJ databases">
        <title>Nyctiphanis sp. nov., isolated from the stomach of the euphausiid Nyctiphanes simplex (Hansen, 1911) in the Gulf of California.</title>
        <authorList>
            <person name="Gomez-Gil B."/>
            <person name="Aguilar-Mendez M."/>
            <person name="Lopez-Cortes A."/>
            <person name="Gomez-Gutierrez J."/>
            <person name="Roque A."/>
            <person name="Lang E."/>
            <person name="Gonzalez-Castillo A."/>
        </authorList>
    </citation>
    <scope>NUCLEOTIDE SEQUENCE [LARGE SCALE GENOMIC DNA]</scope>
    <source>
        <strain evidence="6 7">CAIM 600</strain>
    </source>
</reference>
<feature type="active site" evidence="3">
    <location>
        <position position="179"/>
    </location>
</feature>
<dbReference type="InterPro" id="IPR006115">
    <property type="entry name" value="6PGDH_NADP-bd"/>
</dbReference>
<dbReference type="InterPro" id="IPR008927">
    <property type="entry name" value="6-PGluconate_DH-like_C_sf"/>
</dbReference>
<evidence type="ECO:0000313" key="7">
    <source>
        <dbReference type="Proteomes" id="UP000290287"/>
    </source>
</evidence>
<dbReference type="InterPro" id="IPR015815">
    <property type="entry name" value="HIBADH-related"/>
</dbReference>
<accession>A0A4Q0YTJ1</accession>
<sequence length="300" mass="31514">MAQGKTLGFIGLGLMGNPMTARLLKAGFSVNVWVRDSKKAKTATEAGAKLCVTIDELVQHSDILMLCVSDTAAVESVIEGPQGVLEAIKNNDKASLSLIIDFSSISPQATTRLARSTGDCGVKWIDSPVSGGVAGAESGSLAVMCGGDKSEIESLSPIYAVLAKNVTHVGDVGSGQVTKIANQMLVSCNVMVMAEVFALAEKAGVDATQIPLALKGGFADSLPLQLTGPRMAEQDFEEVKWHVKTLLKDLDMANDLAFREGSSVPMTGLAAELMRLHANKGYLDADPSTLVLQYATSLDK</sequence>
<dbReference type="Gene3D" id="1.10.1040.10">
    <property type="entry name" value="N-(1-d-carboxylethyl)-l-norvaline Dehydrogenase, domain 2"/>
    <property type="match status" value="1"/>
</dbReference>
<dbReference type="GO" id="GO:0050661">
    <property type="term" value="F:NADP binding"/>
    <property type="evidence" value="ECO:0007669"/>
    <property type="project" value="InterPro"/>
</dbReference>
<dbReference type="GO" id="GO:0051287">
    <property type="term" value="F:NAD binding"/>
    <property type="evidence" value="ECO:0007669"/>
    <property type="project" value="InterPro"/>
</dbReference>
<evidence type="ECO:0000256" key="1">
    <source>
        <dbReference type="ARBA" id="ARBA00023002"/>
    </source>
</evidence>
<dbReference type="PIRSF" id="PIRSF000103">
    <property type="entry name" value="HIBADH"/>
    <property type="match status" value="1"/>
</dbReference>
<dbReference type="RefSeq" id="WP_129121389.1">
    <property type="nucleotide sequence ID" value="NZ_PEIB01000004.1"/>
</dbReference>
<dbReference type="EMBL" id="PEIB01000004">
    <property type="protein sequence ID" value="RXJ74033.1"/>
    <property type="molecule type" value="Genomic_DNA"/>
</dbReference>
<protein>
    <submittedName>
        <fullName evidence="6">2-hydroxy-3-oxopropionate reductase</fullName>
    </submittedName>
</protein>
<keyword evidence="7" id="KW-1185">Reference proteome</keyword>
<keyword evidence="2" id="KW-0520">NAD</keyword>
<proteinExistence type="predicted"/>
<dbReference type="OrthoDB" id="9786703at2"/>
<dbReference type="GO" id="GO:0016491">
    <property type="term" value="F:oxidoreductase activity"/>
    <property type="evidence" value="ECO:0007669"/>
    <property type="project" value="UniProtKB-KW"/>
</dbReference>
<evidence type="ECO:0000259" key="4">
    <source>
        <dbReference type="Pfam" id="PF03446"/>
    </source>
</evidence>
<feature type="domain" description="6-phosphogluconate dehydrogenase NADP-binding" evidence="4">
    <location>
        <begin position="7"/>
        <end position="170"/>
    </location>
</feature>
<dbReference type="PANTHER" id="PTHR43060:SF15">
    <property type="entry name" value="3-HYDROXYISOBUTYRATE DEHYDROGENASE-LIKE 1, MITOCHONDRIAL-RELATED"/>
    <property type="match status" value="1"/>
</dbReference>
<evidence type="ECO:0000259" key="5">
    <source>
        <dbReference type="Pfam" id="PF14833"/>
    </source>
</evidence>
<dbReference type="SUPFAM" id="SSF48179">
    <property type="entry name" value="6-phosphogluconate dehydrogenase C-terminal domain-like"/>
    <property type="match status" value="1"/>
</dbReference>
<dbReference type="InterPro" id="IPR036291">
    <property type="entry name" value="NAD(P)-bd_dom_sf"/>
</dbReference>
<dbReference type="InterPro" id="IPR013328">
    <property type="entry name" value="6PGD_dom2"/>
</dbReference>
<dbReference type="Pfam" id="PF14833">
    <property type="entry name" value="NAD_binding_11"/>
    <property type="match status" value="1"/>
</dbReference>
<gene>
    <name evidence="6" type="ORF">CS022_05140</name>
</gene>
<dbReference type="Proteomes" id="UP000290287">
    <property type="component" value="Unassembled WGS sequence"/>
</dbReference>
<organism evidence="6 7">
    <name type="scientific">Veronia nyctiphanis</name>
    <dbReference type="NCBI Taxonomy" id="1278244"/>
    <lineage>
        <taxon>Bacteria</taxon>
        <taxon>Pseudomonadati</taxon>
        <taxon>Pseudomonadota</taxon>
        <taxon>Gammaproteobacteria</taxon>
        <taxon>Vibrionales</taxon>
        <taxon>Vibrionaceae</taxon>
        <taxon>Veronia</taxon>
    </lineage>
</organism>
<comment type="caution">
    <text evidence="6">The sequence shown here is derived from an EMBL/GenBank/DDBJ whole genome shotgun (WGS) entry which is preliminary data.</text>
</comment>
<name>A0A4Q0YTJ1_9GAMM</name>
<dbReference type="SUPFAM" id="SSF51735">
    <property type="entry name" value="NAD(P)-binding Rossmann-fold domains"/>
    <property type="match status" value="1"/>
</dbReference>